<dbReference type="Gene3D" id="3.40.50.150">
    <property type="entry name" value="Vaccinia Virus protein VP39"/>
    <property type="match status" value="1"/>
</dbReference>
<dbReference type="Pfam" id="PF02086">
    <property type="entry name" value="MethyltransfD12"/>
    <property type="match status" value="1"/>
</dbReference>
<comment type="catalytic activity">
    <reaction evidence="6">
        <text>a 2'-deoxyadenosine in DNA + S-adenosyl-L-methionine = an N(6)-methyl-2'-deoxyadenosine in DNA + S-adenosyl-L-homocysteine + H(+)</text>
        <dbReference type="Rhea" id="RHEA:15197"/>
        <dbReference type="Rhea" id="RHEA-COMP:12418"/>
        <dbReference type="Rhea" id="RHEA-COMP:12419"/>
        <dbReference type="ChEBI" id="CHEBI:15378"/>
        <dbReference type="ChEBI" id="CHEBI:57856"/>
        <dbReference type="ChEBI" id="CHEBI:59789"/>
        <dbReference type="ChEBI" id="CHEBI:90615"/>
        <dbReference type="ChEBI" id="CHEBI:90616"/>
        <dbReference type="EC" id="2.1.1.72"/>
    </reaction>
</comment>
<dbReference type="InterPro" id="IPR012327">
    <property type="entry name" value="MeTrfase_D12"/>
</dbReference>
<evidence type="ECO:0000313" key="7">
    <source>
        <dbReference type="EMBL" id="MFC7091196.1"/>
    </source>
</evidence>
<dbReference type="PANTHER" id="PTHR30481:SF3">
    <property type="entry name" value="DNA ADENINE METHYLASE"/>
    <property type="match status" value="1"/>
</dbReference>
<evidence type="ECO:0000256" key="2">
    <source>
        <dbReference type="ARBA" id="ARBA00011900"/>
    </source>
</evidence>
<dbReference type="InterPro" id="IPR029063">
    <property type="entry name" value="SAM-dependent_MTases_sf"/>
</dbReference>
<protein>
    <recommendedName>
        <fullName evidence="2">site-specific DNA-methyltransferase (adenine-specific)</fullName>
        <ecNumber evidence="2">2.1.1.72</ecNumber>
    </recommendedName>
</protein>
<dbReference type="PANTHER" id="PTHR30481">
    <property type="entry name" value="DNA ADENINE METHYLASE"/>
    <property type="match status" value="1"/>
</dbReference>
<dbReference type="GO" id="GO:0008168">
    <property type="term" value="F:methyltransferase activity"/>
    <property type="evidence" value="ECO:0007669"/>
    <property type="project" value="UniProtKB-KW"/>
</dbReference>
<evidence type="ECO:0000313" key="8">
    <source>
        <dbReference type="Proteomes" id="UP001596411"/>
    </source>
</evidence>
<keyword evidence="4" id="KW-0808">Transferase</keyword>
<dbReference type="RefSeq" id="WP_346064242.1">
    <property type="nucleotide sequence ID" value="NZ_BAAADR010000046.1"/>
</dbReference>
<dbReference type="InterPro" id="IPR023095">
    <property type="entry name" value="Ade_MeTrfase_dom_2"/>
</dbReference>
<proteinExistence type="inferred from homology"/>
<evidence type="ECO:0000256" key="3">
    <source>
        <dbReference type="ARBA" id="ARBA00022603"/>
    </source>
</evidence>
<dbReference type="NCBIfam" id="TIGR00571">
    <property type="entry name" value="dam"/>
    <property type="match status" value="1"/>
</dbReference>
<evidence type="ECO:0000256" key="6">
    <source>
        <dbReference type="ARBA" id="ARBA00047942"/>
    </source>
</evidence>
<keyword evidence="8" id="KW-1185">Reference proteome</keyword>
<evidence type="ECO:0000256" key="5">
    <source>
        <dbReference type="ARBA" id="ARBA00022691"/>
    </source>
</evidence>
<name>A0ABW2F3Y6_9GAMM</name>
<keyword evidence="3 7" id="KW-0489">Methyltransferase</keyword>
<evidence type="ECO:0000256" key="4">
    <source>
        <dbReference type="ARBA" id="ARBA00022679"/>
    </source>
</evidence>
<dbReference type="PIRSF" id="PIRSF000398">
    <property type="entry name" value="M_m6A_EcoRV"/>
    <property type="match status" value="1"/>
</dbReference>
<sequence>MSEQIVLPFLKWAGGKRWLVRDHPEIFPTEFNTYIEPFLGSGSVFFHLKPQQALLSDANQELITTYRALRNRNRMVEKLLKSYHEQHSEEFYYFMRAQTPTKQEEIAARMIYLNRTCWNGLYRVNLSGKFNVPIGTKRNVVLDTDNFRETAKLLRRSVITHSDFEATIDTAQENDFVFVDPPYTVRHNCNGFVKYNEKLFSWEDQVRLKNSIDRATDRGAKVLLTNAYHDSILELYRDYVGRNTLSRNSVLSGKSEYRGKYEELTICCWA</sequence>
<dbReference type="PRINTS" id="PR00505">
    <property type="entry name" value="D12N6MTFRASE"/>
</dbReference>
<gene>
    <name evidence="7" type="ORF">ACFQH5_16760</name>
</gene>
<dbReference type="EMBL" id="JBHSZP010000034">
    <property type="protein sequence ID" value="MFC7091196.1"/>
    <property type="molecule type" value="Genomic_DNA"/>
</dbReference>
<accession>A0ABW2F3Y6</accession>
<dbReference type="InterPro" id="IPR012263">
    <property type="entry name" value="M_m6A_EcoRV"/>
</dbReference>
<comment type="caution">
    <text evidence="7">The sequence shown here is derived from an EMBL/GenBank/DDBJ whole genome shotgun (WGS) entry which is preliminary data.</text>
</comment>
<comment type="similarity">
    <text evidence="1">Belongs to the N(4)/N(6)-methyltransferase family.</text>
</comment>
<dbReference type="SUPFAM" id="SSF53335">
    <property type="entry name" value="S-adenosyl-L-methionine-dependent methyltransferases"/>
    <property type="match status" value="1"/>
</dbReference>
<dbReference type="Proteomes" id="UP001596411">
    <property type="component" value="Unassembled WGS sequence"/>
</dbReference>
<dbReference type="Gene3D" id="1.10.1020.10">
    <property type="entry name" value="Adenine-specific Methyltransferase, Domain 2"/>
    <property type="match status" value="1"/>
</dbReference>
<dbReference type="EC" id="2.1.1.72" evidence="2"/>
<dbReference type="GO" id="GO:0032259">
    <property type="term" value="P:methylation"/>
    <property type="evidence" value="ECO:0007669"/>
    <property type="project" value="UniProtKB-KW"/>
</dbReference>
<evidence type="ECO:0000256" key="1">
    <source>
        <dbReference type="ARBA" id="ARBA00006594"/>
    </source>
</evidence>
<organism evidence="7 8">
    <name type="scientific">Halomonas salifodinae</name>
    <dbReference type="NCBI Taxonomy" id="438745"/>
    <lineage>
        <taxon>Bacteria</taxon>
        <taxon>Pseudomonadati</taxon>
        <taxon>Pseudomonadota</taxon>
        <taxon>Gammaproteobacteria</taxon>
        <taxon>Oceanospirillales</taxon>
        <taxon>Halomonadaceae</taxon>
        <taxon>Halomonas</taxon>
    </lineage>
</organism>
<keyword evidence="5" id="KW-0949">S-adenosyl-L-methionine</keyword>
<reference evidence="8" key="1">
    <citation type="journal article" date="2019" name="Int. J. Syst. Evol. Microbiol.">
        <title>The Global Catalogue of Microorganisms (GCM) 10K type strain sequencing project: providing services to taxonomists for standard genome sequencing and annotation.</title>
        <authorList>
            <consortium name="The Broad Institute Genomics Platform"/>
            <consortium name="The Broad Institute Genome Sequencing Center for Infectious Disease"/>
            <person name="Wu L."/>
            <person name="Ma J."/>
        </authorList>
    </citation>
    <scope>NUCLEOTIDE SEQUENCE [LARGE SCALE GENOMIC DNA]</scope>
    <source>
        <strain evidence="8">CGMCC 1.13666</strain>
    </source>
</reference>